<dbReference type="InterPro" id="IPR005479">
    <property type="entry name" value="CPAse_ATP-bd"/>
</dbReference>
<dbReference type="OrthoDB" id="196847at2759"/>
<dbReference type="PROSITE" id="PS50975">
    <property type="entry name" value="ATP_GRASP"/>
    <property type="match status" value="1"/>
</dbReference>
<evidence type="ECO:0000256" key="4">
    <source>
        <dbReference type="ARBA" id="ARBA00022840"/>
    </source>
</evidence>
<dbReference type="SUPFAM" id="SSF56059">
    <property type="entry name" value="Glutathione synthetase ATP-binding domain-like"/>
    <property type="match status" value="1"/>
</dbReference>
<dbReference type="InterPro" id="IPR011761">
    <property type="entry name" value="ATP-grasp"/>
</dbReference>
<evidence type="ECO:0000256" key="3">
    <source>
        <dbReference type="ARBA" id="ARBA00022741"/>
    </source>
</evidence>
<keyword evidence="5" id="KW-0092">Biotin</keyword>
<reference evidence="6" key="1">
    <citation type="submission" date="2020-11" db="EMBL/GenBank/DDBJ databases">
        <authorList>
            <person name="Tran Van P."/>
        </authorList>
    </citation>
    <scope>NUCLEOTIDE SEQUENCE</scope>
</reference>
<dbReference type="InterPro" id="IPR013815">
    <property type="entry name" value="ATP_grasp_subdomain_1"/>
</dbReference>
<dbReference type="PROSITE" id="PS00866">
    <property type="entry name" value="CPSASE_1"/>
    <property type="match status" value="1"/>
</dbReference>
<sequence>MLDVDAAGFDGEIRDLNHCLEIASQIGYPIMMKASAGGGGKGMRIAWNEQEAREGFHLCKEEAASSFGDDRMLVEKFVADPRHIEIQVLADQHGNCIYLNERECSIQRRNQKVIEEAPSSFLDPATRKAMGEQAVALARAVGYTSAKLTSGVFIFLYSSLYCSSNDEDTPHEAPFGKM</sequence>
<keyword evidence="4" id="KW-0067">ATP-binding</keyword>
<evidence type="ECO:0000256" key="5">
    <source>
        <dbReference type="ARBA" id="ARBA00023267"/>
    </source>
</evidence>
<dbReference type="InterPro" id="IPR050856">
    <property type="entry name" value="Biotin_carboxylase_complex"/>
</dbReference>
<keyword evidence="3" id="KW-0547">Nucleotide-binding</keyword>
<evidence type="ECO:0000313" key="6">
    <source>
        <dbReference type="EMBL" id="CAD7233195.1"/>
    </source>
</evidence>
<dbReference type="GO" id="GO:0004658">
    <property type="term" value="F:propionyl-CoA carboxylase activity"/>
    <property type="evidence" value="ECO:0007669"/>
    <property type="project" value="TreeGrafter"/>
</dbReference>
<gene>
    <name evidence="6" type="ORF">CTOB1V02_LOCUS11018</name>
</gene>
<dbReference type="EMBL" id="OB665805">
    <property type="protein sequence ID" value="CAD7233195.1"/>
    <property type="molecule type" value="Genomic_DNA"/>
</dbReference>
<proteinExistence type="predicted"/>
<protein>
    <submittedName>
        <fullName evidence="6">Uncharacterized protein</fullName>
    </submittedName>
</protein>
<dbReference type="FunFam" id="3.30.1490.20:FF:000003">
    <property type="entry name" value="acetyl-CoA carboxylase isoform X1"/>
    <property type="match status" value="1"/>
</dbReference>
<dbReference type="GO" id="GO:0046872">
    <property type="term" value="F:metal ion binding"/>
    <property type="evidence" value="ECO:0007669"/>
    <property type="project" value="InterPro"/>
</dbReference>
<evidence type="ECO:0000256" key="1">
    <source>
        <dbReference type="ARBA" id="ARBA00001953"/>
    </source>
</evidence>
<dbReference type="Gene3D" id="3.30.470.20">
    <property type="entry name" value="ATP-grasp fold, B domain"/>
    <property type="match status" value="1"/>
</dbReference>
<comment type="cofactor">
    <cofactor evidence="1">
        <name>biotin</name>
        <dbReference type="ChEBI" id="CHEBI:57586"/>
    </cofactor>
</comment>
<accession>A0A7R8ZVG2</accession>
<dbReference type="PANTHER" id="PTHR18866">
    <property type="entry name" value="CARBOXYLASE:PYRUVATE/ACETYL-COA/PROPIONYL-COA CARBOXYLASE"/>
    <property type="match status" value="1"/>
</dbReference>
<dbReference type="Gene3D" id="3.30.1490.20">
    <property type="entry name" value="ATP-grasp fold, A domain"/>
    <property type="match status" value="1"/>
</dbReference>
<dbReference type="PANTHER" id="PTHR18866:SF33">
    <property type="entry name" value="METHYLCROTONOYL-COA CARBOXYLASE SUBUNIT ALPHA, MITOCHONDRIAL-RELATED"/>
    <property type="match status" value="1"/>
</dbReference>
<keyword evidence="2" id="KW-0436">Ligase</keyword>
<evidence type="ECO:0000256" key="2">
    <source>
        <dbReference type="ARBA" id="ARBA00022598"/>
    </source>
</evidence>
<feature type="non-terminal residue" evidence="6">
    <location>
        <position position="1"/>
    </location>
</feature>
<dbReference type="Pfam" id="PF02786">
    <property type="entry name" value="CPSase_L_D2"/>
    <property type="match status" value="1"/>
</dbReference>
<dbReference type="AlphaFoldDB" id="A0A7R8ZVG2"/>
<organism evidence="6">
    <name type="scientific">Cyprideis torosa</name>
    <dbReference type="NCBI Taxonomy" id="163714"/>
    <lineage>
        <taxon>Eukaryota</taxon>
        <taxon>Metazoa</taxon>
        <taxon>Ecdysozoa</taxon>
        <taxon>Arthropoda</taxon>
        <taxon>Crustacea</taxon>
        <taxon>Oligostraca</taxon>
        <taxon>Ostracoda</taxon>
        <taxon>Podocopa</taxon>
        <taxon>Podocopida</taxon>
        <taxon>Cytherocopina</taxon>
        <taxon>Cytheroidea</taxon>
        <taxon>Cytherideidae</taxon>
        <taxon>Cyprideis</taxon>
    </lineage>
</organism>
<name>A0A7R8ZVG2_9CRUS</name>
<dbReference type="GO" id="GO:0005524">
    <property type="term" value="F:ATP binding"/>
    <property type="evidence" value="ECO:0007669"/>
    <property type="project" value="UniProtKB-UniRule"/>
</dbReference>
<dbReference type="GO" id="GO:0005739">
    <property type="term" value="C:mitochondrion"/>
    <property type="evidence" value="ECO:0007669"/>
    <property type="project" value="TreeGrafter"/>
</dbReference>